<dbReference type="WBParaSite" id="Pan_g8110.t1">
    <property type="protein sequence ID" value="Pan_g8110.t1"/>
    <property type="gene ID" value="Pan_g8110"/>
</dbReference>
<organism evidence="2 3">
    <name type="scientific">Panagrellus redivivus</name>
    <name type="common">Microworm</name>
    <dbReference type="NCBI Taxonomy" id="6233"/>
    <lineage>
        <taxon>Eukaryota</taxon>
        <taxon>Metazoa</taxon>
        <taxon>Ecdysozoa</taxon>
        <taxon>Nematoda</taxon>
        <taxon>Chromadorea</taxon>
        <taxon>Rhabditida</taxon>
        <taxon>Tylenchina</taxon>
        <taxon>Panagrolaimomorpha</taxon>
        <taxon>Panagrolaimoidea</taxon>
        <taxon>Panagrolaimidae</taxon>
        <taxon>Panagrellus</taxon>
    </lineage>
</organism>
<name>A0A7E4WA60_PANRE</name>
<keyword evidence="1" id="KW-0732">Signal</keyword>
<evidence type="ECO:0000313" key="3">
    <source>
        <dbReference type="WBParaSite" id="Pan_g8110.t1"/>
    </source>
</evidence>
<reference evidence="3" key="2">
    <citation type="submission" date="2020-10" db="UniProtKB">
        <authorList>
            <consortium name="WormBaseParasite"/>
        </authorList>
    </citation>
    <scope>IDENTIFICATION</scope>
</reference>
<evidence type="ECO:0000313" key="2">
    <source>
        <dbReference type="Proteomes" id="UP000492821"/>
    </source>
</evidence>
<feature type="chain" id="PRO_5028997716" evidence="1">
    <location>
        <begin position="23"/>
        <end position="229"/>
    </location>
</feature>
<dbReference type="Proteomes" id="UP000492821">
    <property type="component" value="Unassembled WGS sequence"/>
</dbReference>
<sequence>MNALLRLLLCKIILNIMNSGRSTESLLNFAMAGNIPLPMIKYIVNNGVVAQYVADKDELSFLYWHSNKGGIVKTDLEWVKRFLKVFPNIKEREITVENSFESEQPDSKTLHSLIKKVKFGVPTIITGIDGCYIKENSEYHNKIEPFLVNYTNTKYGWLVYGYERKNNTFIHQLYKPDNPCPQTCALWQKLVRKCFSRVTKHEQPGKQRFVFDVLASRVIKRATPLVFLR</sequence>
<protein>
    <submittedName>
        <fullName evidence="3">Mobile element protein</fullName>
    </submittedName>
</protein>
<evidence type="ECO:0000256" key="1">
    <source>
        <dbReference type="SAM" id="SignalP"/>
    </source>
</evidence>
<reference evidence="2" key="1">
    <citation type="journal article" date="2013" name="Genetics">
        <title>The draft genome and transcriptome of Panagrellus redivivus are shaped by the harsh demands of a free-living lifestyle.</title>
        <authorList>
            <person name="Srinivasan J."/>
            <person name="Dillman A.R."/>
            <person name="Macchietto M.G."/>
            <person name="Heikkinen L."/>
            <person name="Lakso M."/>
            <person name="Fracchia K.M."/>
            <person name="Antoshechkin I."/>
            <person name="Mortazavi A."/>
            <person name="Wong G."/>
            <person name="Sternberg P.W."/>
        </authorList>
    </citation>
    <scope>NUCLEOTIDE SEQUENCE [LARGE SCALE GENOMIC DNA]</scope>
    <source>
        <strain evidence="2">MT8872</strain>
    </source>
</reference>
<dbReference type="AlphaFoldDB" id="A0A7E4WA60"/>
<keyword evidence="2" id="KW-1185">Reference proteome</keyword>
<proteinExistence type="predicted"/>
<feature type="signal peptide" evidence="1">
    <location>
        <begin position="1"/>
        <end position="22"/>
    </location>
</feature>
<accession>A0A7E4WA60</accession>